<organism evidence="1 2">
    <name type="scientific">Ditylenchus dipsaci</name>
    <dbReference type="NCBI Taxonomy" id="166011"/>
    <lineage>
        <taxon>Eukaryota</taxon>
        <taxon>Metazoa</taxon>
        <taxon>Ecdysozoa</taxon>
        <taxon>Nematoda</taxon>
        <taxon>Chromadorea</taxon>
        <taxon>Rhabditida</taxon>
        <taxon>Tylenchina</taxon>
        <taxon>Tylenchomorpha</taxon>
        <taxon>Sphaerularioidea</taxon>
        <taxon>Anguinidae</taxon>
        <taxon>Anguininae</taxon>
        <taxon>Ditylenchus</taxon>
    </lineage>
</organism>
<proteinExistence type="predicted"/>
<evidence type="ECO:0000313" key="1">
    <source>
        <dbReference type="Proteomes" id="UP000887574"/>
    </source>
</evidence>
<reference evidence="2" key="1">
    <citation type="submission" date="2022-11" db="UniProtKB">
        <authorList>
            <consortium name="WormBaseParasite"/>
        </authorList>
    </citation>
    <scope>IDENTIFICATION</scope>
</reference>
<accession>A0A915E361</accession>
<evidence type="ECO:0000313" key="2">
    <source>
        <dbReference type="WBParaSite" id="jg25985"/>
    </source>
</evidence>
<keyword evidence="1" id="KW-1185">Reference proteome</keyword>
<dbReference type="AlphaFoldDB" id="A0A915E361"/>
<protein>
    <submittedName>
        <fullName evidence="2">Uncharacterized protein</fullName>
    </submittedName>
</protein>
<name>A0A915E361_9BILA</name>
<dbReference type="Proteomes" id="UP000887574">
    <property type="component" value="Unplaced"/>
</dbReference>
<sequence>MVAEFVKRFHTVLFCHFVCLEEEYSNISIYKSLFAGVCCRILATDYPPIRLSVFEYFTVNDKTYEQECLDAGGDLNYWLRQTGFIRVPESVACTDLMGVQTVPSSASSTNQNTVRSNQRPKLDFTSALVPSLKRVSDVLLMLCVCGYWCCSAFPPECHILRYISGGFDLVGSVHASQTKHIQCHQTFLDSLLRTPLLSHIHLSNPNGPRRYSTKRLSCKTDWSDSFGQFRVHKRFSVVGAKSS</sequence>
<dbReference type="WBParaSite" id="jg25985">
    <property type="protein sequence ID" value="jg25985"/>
    <property type="gene ID" value="jg25985"/>
</dbReference>